<keyword evidence="3" id="KW-0597">Phosphoprotein</keyword>
<evidence type="ECO:0000313" key="10">
    <source>
        <dbReference type="Proteomes" id="UP001063350"/>
    </source>
</evidence>
<evidence type="ECO:0000256" key="4">
    <source>
        <dbReference type="ARBA" id="ARBA00022679"/>
    </source>
</evidence>
<dbReference type="InterPro" id="IPR050736">
    <property type="entry name" value="Sensor_HK_Regulatory"/>
</dbReference>
<dbReference type="SUPFAM" id="SSF47384">
    <property type="entry name" value="Homodimeric domain of signal transducing histidine kinase"/>
    <property type="match status" value="1"/>
</dbReference>
<dbReference type="PANTHER" id="PTHR43711:SF1">
    <property type="entry name" value="HISTIDINE KINASE 1"/>
    <property type="match status" value="1"/>
</dbReference>
<dbReference type="EMBL" id="AP024233">
    <property type="protein sequence ID" value="BCO07633.1"/>
    <property type="molecule type" value="Genomic_DNA"/>
</dbReference>
<comment type="catalytic activity">
    <reaction evidence="1">
        <text>ATP + protein L-histidine = ADP + protein N-phospho-L-histidine.</text>
        <dbReference type="EC" id="2.7.13.3"/>
    </reaction>
</comment>
<gene>
    <name evidence="9" type="ORF">GF1_00090</name>
</gene>
<dbReference type="InterPro" id="IPR036097">
    <property type="entry name" value="HisK_dim/P_sf"/>
</dbReference>
<proteinExistence type="predicted"/>
<evidence type="ECO:0000256" key="3">
    <source>
        <dbReference type="ARBA" id="ARBA00022553"/>
    </source>
</evidence>
<dbReference type="GO" id="GO:0000155">
    <property type="term" value="F:phosphorelay sensor kinase activity"/>
    <property type="evidence" value="ECO:0007669"/>
    <property type="project" value="InterPro"/>
</dbReference>
<accession>A0A915XJA9</accession>
<dbReference type="InterPro" id="IPR003594">
    <property type="entry name" value="HATPase_dom"/>
</dbReference>
<dbReference type="EC" id="2.7.13.3" evidence="2"/>
<dbReference type="InterPro" id="IPR005467">
    <property type="entry name" value="His_kinase_dom"/>
</dbReference>
<feature type="domain" description="Histidine kinase" evidence="8">
    <location>
        <begin position="150"/>
        <end position="358"/>
    </location>
</feature>
<dbReference type="AlphaFoldDB" id="A0A915XJA9"/>
<keyword evidence="10" id="KW-1185">Reference proteome</keyword>
<sequence length="366" mass="40824">MIWSLYPLKLVDITGCLVMLVVASCCLRLALQIYDREPENALTTYLKWLIAALFAFCVSRSLGHLVRHLLYLVGHGQLWHRLSPLSGSINTISFVVIFAVTLFFQDTMRIMARMIRDRENLEKTSRQVLQLNRDIEVIVADRTRAELALQVAHEIRNPVMVIGGLIRRLLGRGSRQDTRRDEQLGMVLEQTEKLESLINRFEDLQAGIKEHFGEVDLNDLVRQVLDVVKKEAVAAGIRLESHLAPGSLVLQGDSQLLRVAILHLVRNAIEACGQGNTITVTTGRDQRGIVLTISDDGPGIPDQVLEHIFEAFHETDAGPTGLGLPWVRQIIDEHRGTIDLASTSGRGTTVTITLPTHLGELQHQPS</sequence>
<organism evidence="9 10">
    <name type="scientific">Desulfolithobacter dissulfuricans</name>
    <dbReference type="NCBI Taxonomy" id="2795293"/>
    <lineage>
        <taxon>Bacteria</taxon>
        <taxon>Pseudomonadati</taxon>
        <taxon>Thermodesulfobacteriota</taxon>
        <taxon>Desulfobulbia</taxon>
        <taxon>Desulfobulbales</taxon>
        <taxon>Desulfobulbaceae</taxon>
        <taxon>Desulfolithobacter</taxon>
    </lineage>
</organism>
<evidence type="ECO:0000256" key="7">
    <source>
        <dbReference type="SAM" id="Phobius"/>
    </source>
</evidence>
<feature type="transmembrane region" description="Helical" evidence="7">
    <location>
        <begin position="42"/>
        <end position="62"/>
    </location>
</feature>
<dbReference type="Gene3D" id="1.10.287.130">
    <property type="match status" value="1"/>
</dbReference>
<dbReference type="SMART" id="SM00387">
    <property type="entry name" value="HATPase_c"/>
    <property type="match status" value="1"/>
</dbReference>
<feature type="transmembrane region" description="Helical" evidence="7">
    <location>
        <begin position="82"/>
        <end position="104"/>
    </location>
</feature>
<keyword evidence="7" id="KW-0812">Transmembrane</keyword>
<dbReference type="Pfam" id="PF00512">
    <property type="entry name" value="HisKA"/>
    <property type="match status" value="1"/>
</dbReference>
<evidence type="ECO:0000256" key="5">
    <source>
        <dbReference type="ARBA" id="ARBA00022777"/>
    </source>
</evidence>
<keyword evidence="7" id="KW-0472">Membrane</keyword>
<evidence type="ECO:0000256" key="6">
    <source>
        <dbReference type="ARBA" id="ARBA00023012"/>
    </source>
</evidence>
<dbReference type="SUPFAM" id="SSF55874">
    <property type="entry name" value="ATPase domain of HSP90 chaperone/DNA topoisomerase II/histidine kinase"/>
    <property type="match status" value="1"/>
</dbReference>
<evidence type="ECO:0000313" key="9">
    <source>
        <dbReference type="EMBL" id="BCO07633.1"/>
    </source>
</evidence>
<dbReference type="PRINTS" id="PR00344">
    <property type="entry name" value="BCTRLSENSOR"/>
</dbReference>
<dbReference type="PANTHER" id="PTHR43711">
    <property type="entry name" value="TWO-COMPONENT HISTIDINE KINASE"/>
    <property type="match status" value="1"/>
</dbReference>
<keyword evidence="5" id="KW-0418">Kinase</keyword>
<name>A0A915XJA9_9BACT</name>
<dbReference type="InterPro" id="IPR004358">
    <property type="entry name" value="Sig_transdc_His_kin-like_C"/>
</dbReference>
<dbReference type="SMART" id="SM00388">
    <property type="entry name" value="HisKA"/>
    <property type="match status" value="1"/>
</dbReference>
<dbReference type="KEGG" id="ddu:GF1_00090"/>
<dbReference type="PROSITE" id="PS50109">
    <property type="entry name" value="HIS_KIN"/>
    <property type="match status" value="1"/>
</dbReference>
<evidence type="ECO:0000256" key="1">
    <source>
        <dbReference type="ARBA" id="ARBA00000085"/>
    </source>
</evidence>
<keyword evidence="4" id="KW-0808">Transferase</keyword>
<dbReference type="CDD" id="cd00082">
    <property type="entry name" value="HisKA"/>
    <property type="match status" value="1"/>
</dbReference>
<feature type="transmembrane region" description="Helical" evidence="7">
    <location>
        <begin position="6"/>
        <end position="30"/>
    </location>
</feature>
<protein>
    <recommendedName>
        <fullName evidence="2">histidine kinase</fullName>
        <ecNumber evidence="2">2.7.13.3</ecNumber>
    </recommendedName>
</protein>
<dbReference type="CDD" id="cd00075">
    <property type="entry name" value="HATPase"/>
    <property type="match status" value="1"/>
</dbReference>
<evidence type="ECO:0000259" key="8">
    <source>
        <dbReference type="PROSITE" id="PS50109"/>
    </source>
</evidence>
<reference evidence="9" key="1">
    <citation type="submission" date="2020-12" db="EMBL/GenBank/DDBJ databases">
        <title>Desulfobium dissulfuricans gen. nov., sp. nov., a novel mesophilic, sulfate-reducing bacterium isolated from a deep-sea hydrothermal vent.</title>
        <authorList>
            <person name="Hashimoto Y."/>
            <person name="Tame A."/>
            <person name="Sawayama S."/>
            <person name="Miyazaki J."/>
            <person name="Takai K."/>
            <person name="Nakagawa S."/>
        </authorList>
    </citation>
    <scope>NUCLEOTIDE SEQUENCE</scope>
    <source>
        <strain evidence="9">GF1</strain>
    </source>
</reference>
<dbReference type="RefSeq" id="WP_267927587.1">
    <property type="nucleotide sequence ID" value="NZ_AP024233.1"/>
</dbReference>
<dbReference type="Proteomes" id="UP001063350">
    <property type="component" value="Chromosome"/>
</dbReference>
<dbReference type="Pfam" id="PF02518">
    <property type="entry name" value="HATPase_c"/>
    <property type="match status" value="1"/>
</dbReference>
<dbReference type="InterPro" id="IPR003661">
    <property type="entry name" value="HisK_dim/P_dom"/>
</dbReference>
<dbReference type="Gene3D" id="3.30.565.10">
    <property type="entry name" value="Histidine kinase-like ATPase, C-terminal domain"/>
    <property type="match status" value="1"/>
</dbReference>
<keyword evidence="7" id="KW-1133">Transmembrane helix</keyword>
<evidence type="ECO:0000256" key="2">
    <source>
        <dbReference type="ARBA" id="ARBA00012438"/>
    </source>
</evidence>
<dbReference type="InterPro" id="IPR036890">
    <property type="entry name" value="HATPase_C_sf"/>
</dbReference>
<keyword evidence="6" id="KW-0902">Two-component regulatory system</keyword>